<dbReference type="EMBL" id="CYPU01000055">
    <property type="protein sequence ID" value="CUH49073.1"/>
    <property type="molecule type" value="Genomic_DNA"/>
</dbReference>
<evidence type="ECO:0000313" key="2">
    <source>
        <dbReference type="EMBL" id="CUH49073.1"/>
    </source>
</evidence>
<dbReference type="AlphaFoldDB" id="A0A0P1F518"/>
<protein>
    <submittedName>
        <fullName evidence="2">Meromycolate extension acyl carrier protein</fullName>
    </submittedName>
</protein>
<dbReference type="SUPFAM" id="SSF47336">
    <property type="entry name" value="ACP-like"/>
    <property type="match status" value="1"/>
</dbReference>
<dbReference type="GeneID" id="55494427"/>
<dbReference type="RefSeq" id="WP_058278536.1">
    <property type="nucleotide sequence ID" value="NZ_CYPU01000055.1"/>
</dbReference>
<gene>
    <name evidence="2" type="primary">acpM</name>
    <name evidence="2" type="ORF">RUA4292_03267</name>
</gene>
<evidence type="ECO:0000259" key="1">
    <source>
        <dbReference type="PROSITE" id="PS50075"/>
    </source>
</evidence>
<dbReference type="Pfam" id="PF00550">
    <property type="entry name" value="PP-binding"/>
    <property type="match status" value="1"/>
</dbReference>
<reference evidence="2 3" key="1">
    <citation type="submission" date="2015-09" db="EMBL/GenBank/DDBJ databases">
        <authorList>
            <consortium name="Swine Surveillance"/>
        </authorList>
    </citation>
    <scope>NUCLEOTIDE SEQUENCE [LARGE SCALE GENOMIC DNA]</scope>
    <source>
        <strain evidence="2 3">CECT 4292</strain>
    </source>
</reference>
<sequence>MTREAIFNDLNEIFADVLDLGDLSLTEATIADDVEEWDSLSHIRLVVSIEQHYGFKFTTAEIEALKSVGDLVDCIQKKTG</sequence>
<dbReference type="InterPro" id="IPR036736">
    <property type="entry name" value="ACP-like_sf"/>
</dbReference>
<accession>A0A0P1F518</accession>
<organism evidence="2 3">
    <name type="scientific">Ruegeria atlantica</name>
    <dbReference type="NCBI Taxonomy" id="81569"/>
    <lineage>
        <taxon>Bacteria</taxon>
        <taxon>Pseudomonadati</taxon>
        <taxon>Pseudomonadota</taxon>
        <taxon>Alphaproteobacteria</taxon>
        <taxon>Rhodobacterales</taxon>
        <taxon>Roseobacteraceae</taxon>
        <taxon>Ruegeria</taxon>
    </lineage>
</organism>
<evidence type="ECO:0000313" key="3">
    <source>
        <dbReference type="Proteomes" id="UP000050783"/>
    </source>
</evidence>
<dbReference type="Gene3D" id="1.10.1200.10">
    <property type="entry name" value="ACP-like"/>
    <property type="match status" value="1"/>
</dbReference>
<dbReference type="Proteomes" id="UP000050783">
    <property type="component" value="Unassembled WGS sequence"/>
</dbReference>
<feature type="domain" description="Carrier" evidence="1">
    <location>
        <begin position="1"/>
        <end position="79"/>
    </location>
</feature>
<proteinExistence type="predicted"/>
<dbReference type="OrthoDB" id="9811033at2"/>
<name>A0A0P1F518_9RHOB</name>
<dbReference type="PROSITE" id="PS50075">
    <property type="entry name" value="CARRIER"/>
    <property type="match status" value="1"/>
</dbReference>
<dbReference type="InterPro" id="IPR009081">
    <property type="entry name" value="PP-bd_ACP"/>
</dbReference>